<feature type="region of interest" description="Disordered" evidence="10">
    <location>
        <begin position="1"/>
        <end position="26"/>
    </location>
</feature>
<evidence type="ECO:0000313" key="13">
    <source>
        <dbReference type="EMBL" id="WOG99194.1"/>
    </source>
</evidence>
<keyword evidence="4 9" id="KW-1003">Cell membrane</keyword>
<dbReference type="EMBL" id="CP093347">
    <property type="protein sequence ID" value="WOG99194.1"/>
    <property type="molecule type" value="Genomic_DNA"/>
</dbReference>
<dbReference type="PANTHER" id="PTHR33573">
    <property type="entry name" value="CASP-LIKE PROTEIN 4A4"/>
    <property type="match status" value="1"/>
</dbReference>
<dbReference type="KEGG" id="dcr:108220711"/>
<dbReference type="NCBIfam" id="TIGR01569">
    <property type="entry name" value="A_tha_TIGR01569"/>
    <property type="match status" value="1"/>
</dbReference>
<dbReference type="GO" id="GO:0005886">
    <property type="term" value="C:plasma membrane"/>
    <property type="evidence" value="ECO:0007669"/>
    <property type="project" value="UniProtKB-SubCell"/>
</dbReference>
<evidence type="ECO:0000256" key="3">
    <source>
        <dbReference type="ARBA" id="ARBA00011489"/>
    </source>
</evidence>
<feature type="transmembrane region" description="Helical" evidence="9">
    <location>
        <begin position="42"/>
        <end position="62"/>
    </location>
</feature>
<keyword evidence="6 9" id="KW-1133">Transmembrane helix</keyword>
<dbReference type="STRING" id="79200.A0A161ZXK1"/>
<evidence type="ECO:0000256" key="9">
    <source>
        <dbReference type="RuleBase" id="RU361233"/>
    </source>
</evidence>
<sequence>MTGRKTPPEVAVQMSETKATSDTTSAGPQLALASRKPEVLHVILRVLCVLTSVTALSLMVTAKQSGDISIYGFHLPLYSKWSFSDSFVYVVGVCGAVAAHSLIQLLISGVRVMQRSPVVLSRNHAWLIFAGDQIFTYALISAGSAASGVTNLNRTGVHHSALPNFCKPLRHFCDRVAVSIALTFFSCFLIAISTVLDVICISKF</sequence>
<dbReference type="Pfam" id="PF04535">
    <property type="entry name" value="CASP_dom"/>
    <property type="match status" value="1"/>
</dbReference>
<reference evidence="13" key="2">
    <citation type="submission" date="2022-03" db="EMBL/GenBank/DDBJ databases">
        <title>Draft title - Genomic analysis of global carrot germplasm unveils the trajectory of domestication and the origin of high carotenoid orange carrot.</title>
        <authorList>
            <person name="Iorizzo M."/>
            <person name="Ellison S."/>
            <person name="Senalik D."/>
            <person name="Macko-Podgorni A."/>
            <person name="Grzebelus D."/>
            <person name="Bostan H."/>
            <person name="Rolling W."/>
            <person name="Curaba J."/>
            <person name="Simon P."/>
        </authorList>
    </citation>
    <scope>NUCLEOTIDE SEQUENCE</scope>
    <source>
        <tissue evidence="13">Leaf</tissue>
    </source>
</reference>
<dbReference type="EMBL" id="LNRQ01000005">
    <property type="protein sequence ID" value="KZM92952.1"/>
    <property type="molecule type" value="Genomic_DNA"/>
</dbReference>
<evidence type="ECO:0000259" key="11">
    <source>
        <dbReference type="Pfam" id="PF04535"/>
    </source>
</evidence>
<evidence type="ECO:0000256" key="8">
    <source>
        <dbReference type="ARBA" id="ARBA00023180"/>
    </source>
</evidence>
<proteinExistence type="inferred from homology"/>
<name>A0A161ZXK1_DAUCS</name>
<reference evidence="12" key="1">
    <citation type="journal article" date="2016" name="Nat. Genet.">
        <title>A high-quality carrot genome assembly provides new insights into carotenoid accumulation and asterid genome evolution.</title>
        <authorList>
            <person name="Iorizzo M."/>
            <person name="Ellison S."/>
            <person name="Senalik D."/>
            <person name="Zeng P."/>
            <person name="Satapoomin P."/>
            <person name="Huang J."/>
            <person name="Bowman M."/>
            <person name="Iovene M."/>
            <person name="Sanseverino W."/>
            <person name="Cavagnaro P."/>
            <person name="Yildiz M."/>
            <person name="Macko-Podgorni A."/>
            <person name="Moranska E."/>
            <person name="Grzebelus E."/>
            <person name="Grzebelus D."/>
            <person name="Ashrafi H."/>
            <person name="Zheng Z."/>
            <person name="Cheng S."/>
            <person name="Spooner D."/>
            <person name="Van Deynze A."/>
            <person name="Simon P."/>
        </authorList>
    </citation>
    <scope>NUCLEOTIDE SEQUENCE [LARGE SCALE GENOMIC DNA]</scope>
    <source>
        <tissue evidence="12">Leaf</tissue>
    </source>
</reference>
<dbReference type="PANTHER" id="PTHR33573:SF48">
    <property type="entry name" value="CASP-LIKE PROTEIN 3A1"/>
    <property type="match status" value="1"/>
</dbReference>
<feature type="transmembrane region" description="Helical" evidence="9">
    <location>
        <begin position="177"/>
        <end position="201"/>
    </location>
</feature>
<comment type="subunit">
    <text evidence="3 9">Homodimer and heterodimers.</text>
</comment>
<dbReference type="AlphaFoldDB" id="A0A161ZXK1"/>
<organism evidence="12">
    <name type="scientific">Daucus carota subsp. sativus</name>
    <name type="common">Carrot</name>
    <dbReference type="NCBI Taxonomy" id="79200"/>
    <lineage>
        <taxon>Eukaryota</taxon>
        <taxon>Viridiplantae</taxon>
        <taxon>Streptophyta</taxon>
        <taxon>Embryophyta</taxon>
        <taxon>Tracheophyta</taxon>
        <taxon>Spermatophyta</taxon>
        <taxon>Magnoliopsida</taxon>
        <taxon>eudicotyledons</taxon>
        <taxon>Gunneridae</taxon>
        <taxon>Pentapetalae</taxon>
        <taxon>asterids</taxon>
        <taxon>campanulids</taxon>
        <taxon>Apiales</taxon>
        <taxon>Apiaceae</taxon>
        <taxon>Apioideae</taxon>
        <taxon>Scandiceae</taxon>
        <taxon>Daucinae</taxon>
        <taxon>Daucus</taxon>
        <taxon>Daucus sect. Daucus</taxon>
    </lineage>
</organism>
<dbReference type="InterPro" id="IPR006702">
    <property type="entry name" value="CASP_dom"/>
</dbReference>
<evidence type="ECO:0000256" key="5">
    <source>
        <dbReference type="ARBA" id="ARBA00022692"/>
    </source>
</evidence>
<evidence type="ECO:0000256" key="4">
    <source>
        <dbReference type="ARBA" id="ARBA00022475"/>
    </source>
</evidence>
<dbReference type="Proteomes" id="UP000077755">
    <property type="component" value="Chromosome 5"/>
</dbReference>
<comment type="subcellular location">
    <subcellularLocation>
        <location evidence="1 9">Cell membrane</location>
        <topology evidence="1 9">Multi-pass membrane protein</topology>
    </subcellularLocation>
</comment>
<dbReference type="OrthoDB" id="1918787at2759"/>
<evidence type="ECO:0000256" key="2">
    <source>
        <dbReference type="ARBA" id="ARBA00007651"/>
    </source>
</evidence>
<evidence type="ECO:0000256" key="10">
    <source>
        <dbReference type="SAM" id="MobiDB-lite"/>
    </source>
</evidence>
<dbReference type="Gramene" id="KZM92952">
    <property type="protein sequence ID" value="KZM92952"/>
    <property type="gene ID" value="DCAR_016197"/>
</dbReference>
<keyword evidence="8" id="KW-0325">Glycoprotein</keyword>
<dbReference type="InterPro" id="IPR006459">
    <property type="entry name" value="CASP/CASPL"/>
</dbReference>
<comment type="similarity">
    <text evidence="2 9">Belongs to the Casparian strip membrane proteins (CASP) family.</text>
</comment>
<protein>
    <recommendedName>
        <fullName evidence="9">CASP-like protein</fullName>
    </recommendedName>
</protein>
<evidence type="ECO:0000256" key="7">
    <source>
        <dbReference type="ARBA" id="ARBA00023136"/>
    </source>
</evidence>
<feature type="transmembrane region" description="Helical" evidence="9">
    <location>
        <begin position="87"/>
        <end position="113"/>
    </location>
</feature>
<evidence type="ECO:0000256" key="6">
    <source>
        <dbReference type="ARBA" id="ARBA00022989"/>
    </source>
</evidence>
<evidence type="ECO:0000313" key="14">
    <source>
        <dbReference type="Proteomes" id="UP000077755"/>
    </source>
</evidence>
<keyword evidence="5 9" id="KW-0812">Transmembrane</keyword>
<keyword evidence="14" id="KW-1185">Reference proteome</keyword>
<accession>A0A161ZXK1</accession>
<dbReference type="OMA" id="CKPLHKF"/>
<evidence type="ECO:0000313" key="12">
    <source>
        <dbReference type="EMBL" id="KZM92952.1"/>
    </source>
</evidence>
<keyword evidence="7 9" id="KW-0472">Membrane</keyword>
<gene>
    <name evidence="12" type="ORF">DCAR_016197</name>
    <name evidence="13" type="ORF">DCAR_0518542</name>
</gene>
<feature type="transmembrane region" description="Helical" evidence="9">
    <location>
        <begin position="125"/>
        <end position="146"/>
    </location>
</feature>
<feature type="domain" description="Casparian strip membrane protein" evidence="11">
    <location>
        <begin position="36"/>
        <end position="189"/>
    </location>
</feature>
<feature type="compositionally biased region" description="Polar residues" evidence="10">
    <location>
        <begin position="14"/>
        <end position="26"/>
    </location>
</feature>
<evidence type="ECO:0000256" key="1">
    <source>
        <dbReference type="ARBA" id="ARBA00004651"/>
    </source>
</evidence>